<feature type="domain" description="F5/8 type C" evidence="1">
    <location>
        <begin position="166"/>
        <end position="317"/>
    </location>
</feature>
<gene>
    <name evidence="2" type="ORF">GCM10025867_43240</name>
</gene>
<keyword evidence="3" id="KW-1185">Reference proteome</keyword>
<dbReference type="InterPro" id="IPR000421">
    <property type="entry name" value="FA58C"/>
</dbReference>
<evidence type="ECO:0000259" key="1">
    <source>
        <dbReference type="PROSITE" id="PS50022"/>
    </source>
</evidence>
<protein>
    <recommendedName>
        <fullName evidence="1">F5/8 type C domain-containing protein</fullName>
    </recommendedName>
</protein>
<dbReference type="SUPFAM" id="SSF49785">
    <property type="entry name" value="Galactose-binding domain-like"/>
    <property type="match status" value="2"/>
</dbReference>
<name>A0ABN6Y7X8_9MICO</name>
<dbReference type="Proteomes" id="UP001321486">
    <property type="component" value="Chromosome"/>
</dbReference>
<dbReference type="RefSeq" id="WP_286344720.1">
    <property type="nucleotide sequence ID" value="NZ_AP027732.1"/>
</dbReference>
<proteinExistence type="predicted"/>
<accession>A0ABN6Y7X8</accession>
<dbReference type="Gene3D" id="2.60.120.260">
    <property type="entry name" value="Galactose-binding domain-like"/>
    <property type="match status" value="2"/>
</dbReference>
<evidence type="ECO:0000313" key="3">
    <source>
        <dbReference type="Proteomes" id="UP001321486"/>
    </source>
</evidence>
<dbReference type="EMBL" id="AP027732">
    <property type="protein sequence ID" value="BDZ52083.1"/>
    <property type="molecule type" value="Genomic_DNA"/>
</dbReference>
<dbReference type="Pfam" id="PF00754">
    <property type="entry name" value="F5_F8_type_C"/>
    <property type="match status" value="2"/>
</dbReference>
<dbReference type="InterPro" id="IPR008979">
    <property type="entry name" value="Galactose-bd-like_sf"/>
</dbReference>
<reference evidence="3" key="1">
    <citation type="journal article" date="2019" name="Int. J. Syst. Evol. Microbiol.">
        <title>The Global Catalogue of Microorganisms (GCM) 10K type strain sequencing project: providing services to taxonomists for standard genome sequencing and annotation.</title>
        <authorList>
            <consortium name="The Broad Institute Genomics Platform"/>
            <consortium name="The Broad Institute Genome Sequencing Center for Infectious Disease"/>
            <person name="Wu L."/>
            <person name="Ma J."/>
        </authorList>
    </citation>
    <scope>NUCLEOTIDE SEQUENCE [LARGE SCALE GENOMIC DNA]</scope>
    <source>
        <strain evidence="3">NBRC 108728</strain>
    </source>
</reference>
<dbReference type="PROSITE" id="PS50022">
    <property type="entry name" value="FA58C_3"/>
    <property type="match status" value="2"/>
</dbReference>
<evidence type="ECO:0000313" key="2">
    <source>
        <dbReference type="EMBL" id="BDZ52083.1"/>
    </source>
</evidence>
<organism evidence="2 3">
    <name type="scientific">Frondihabitans sucicola</name>
    <dbReference type="NCBI Taxonomy" id="1268041"/>
    <lineage>
        <taxon>Bacteria</taxon>
        <taxon>Bacillati</taxon>
        <taxon>Actinomycetota</taxon>
        <taxon>Actinomycetes</taxon>
        <taxon>Micrococcales</taxon>
        <taxon>Microbacteriaceae</taxon>
        <taxon>Frondihabitans</taxon>
    </lineage>
</organism>
<sequence length="613" mass="62574">MSKPGFTKFAWQPEHDDWLLNIGGTTPVFLPSTTQAVQNRYAETYSQLRDGFDASASLFATNSGYAGMTTLPTGTVVYATSGTAAGEGRLTVNNLTMPGVPGLDGDRSYTSAEGTKTLEAADTAPATPPPAGVTRVDKLTFPATTARHVRMLGVTGQPTYGYSLFELEAGSGTANAALGKPVTASSADPAYPAAKVTDGDYTTRWAVSRADRTRGDSSVAVDLGAPTQLDHVDLYWEASAGSAYRVQTSLDGVTWTDVASYGLDGVDSTGNWLSIDGEAGLVVRGSTNPITVRADQVVLSDGPASGSAGMVVEGYAGADAKATKRLADRPGVVTSQKALAASDADGYLSLFNLSGDPVAGTVQVPKRGDSLALYPGTQTATASGVTYAASVPAAGAAVEPTRFTVSARHGGGVPAGLVFRVEDAQHLTVTAPKGVRPVDLNIAQVGTRTTLHVTASPGRTSQVSTRSGEAYPIADLALGRTTFPTSPLPAGMSDPGFAVDGNDSTVWTPGSTGASNAHGDSSASGRMVVDLGSPQRVASVATKWSGGTPRDVTVSVSSDGLTYTPVNGTDRGHHGGGDGASDVGVHAVTRYVAVTVSGGTRHSGLETLTVRPE</sequence>
<feature type="domain" description="F5/8 type C" evidence="1">
    <location>
        <begin position="458"/>
        <end position="613"/>
    </location>
</feature>